<keyword evidence="3" id="KW-1185">Reference proteome</keyword>
<protein>
    <submittedName>
        <fullName evidence="2">Uncharacterized protein</fullName>
    </submittedName>
</protein>
<gene>
    <name evidence="2" type="ORF">E2C01_081796</name>
</gene>
<accession>A0A5B7IST2</accession>
<feature type="compositionally biased region" description="Basic residues" evidence="1">
    <location>
        <begin position="68"/>
        <end position="78"/>
    </location>
</feature>
<feature type="compositionally biased region" description="Polar residues" evidence="1">
    <location>
        <begin position="7"/>
        <end position="20"/>
    </location>
</feature>
<comment type="caution">
    <text evidence="2">The sequence shown here is derived from an EMBL/GenBank/DDBJ whole genome shotgun (WGS) entry which is preliminary data.</text>
</comment>
<evidence type="ECO:0000313" key="2">
    <source>
        <dbReference type="EMBL" id="MPC86952.1"/>
    </source>
</evidence>
<evidence type="ECO:0000313" key="3">
    <source>
        <dbReference type="Proteomes" id="UP000324222"/>
    </source>
</evidence>
<evidence type="ECO:0000256" key="1">
    <source>
        <dbReference type="SAM" id="MobiDB-lite"/>
    </source>
</evidence>
<proteinExistence type="predicted"/>
<name>A0A5B7IST2_PORTR</name>
<dbReference type="Proteomes" id="UP000324222">
    <property type="component" value="Unassembled WGS sequence"/>
</dbReference>
<feature type="region of interest" description="Disordered" evidence="1">
    <location>
        <begin position="45"/>
        <end position="78"/>
    </location>
</feature>
<feature type="compositionally biased region" description="Low complexity" evidence="1">
    <location>
        <begin position="50"/>
        <end position="60"/>
    </location>
</feature>
<dbReference type="EMBL" id="VSRR010073043">
    <property type="protein sequence ID" value="MPC86952.1"/>
    <property type="molecule type" value="Genomic_DNA"/>
</dbReference>
<sequence>MPHTHQELATSLPHTRSTAASPRWSFILPEHSHSRSSLLFPTVTRATPASPSLPLSLSPSFPNDRSPMVRRKVRGESD</sequence>
<feature type="region of interest" description="Disordered" evidence="1">
    <location>
        <begin position="1"/>
        <end position="20"/>
    </location>
</feature>
<reference evidence="2 3" key="1">
    <citation type="submission" date="2019-05" db="EMBL/GenBank/DDBJ databases">
        <title>Another draft genome of Portunus trituberculatus and its Hox gene families provides insights of decapod evolution.</title>
        <authorList>
            <person name="Jeong J.-H."/>
            <person name="Song I."/>
            <person name="Kim S."/>
            <person name="Choi T."/>
            <person name="Kim D."/>
            <person name="Ryu S."/>
            <person name="Kim W."/>
        </authorList>
    </citation>
    <scope>NUCLEOTIDE SEQUENCE [LARGE SCALE GENOMIC DNA]</scope>
    <source>
        <tissue evidence="2">Muscle</tissue>
    </source>
</reference>
<dbReference type="AlphaFoldDB" id="A0A5B7IST2"/>
<organism evidence="2 3">
    <name type="scientific">Portunus trituberculatus</name>
    <name type="common">Swimming crab</name>
    <name type="synonym">Neptunus trituberculatus</name>
    <dbReference type="NCBI Taxonomy" id="210409"/>
    <lineage>
        <taxon>Eukaryota</taxon>
        <taxon>Metazoa</taxon>
        <taxon>Ecdysozoa</taxon>
        <taxon>Arthropoda</taxon>
        <taxon>Crustacea</taxon>
        <taxon>Multicrustacea</taxon>
        <taxon>Malacostraca</taxon>
        <taxon>Eumalacostraca</taxon>
        <taxon>Eucarida</taxon>
        <taxon>Decapoda</taxon>
        <taxon>Pleocyemata</taxon>
        <taxon>Brachyura</taxon>
        <taxon>Eubrachyura</taxon>
        <taxon>Portunoidea</taxon>
        <taxon>Portunidae</taxon>
        <taxon>Portuninae</taxon>
        <taxon>Portunus</taxon>
    </lineage>
</organism>